<organism evidence="1">
    <name type="scientific">Capitella teleta</name>
    <name type="common">Polychaete worm</name>
    <dbReference type="NCBI Taxonomy" id="283909"/>
    <lineage>
        <taxon>Eukaryota</taxon>
        <taxon>Metazoa</taxon>
        <taxon>Spiralia</taxon>
        <taxon>Lophotrochozoa</taxon>
        <taxon>Annelida</taxon>
        <taxon>Polychaeta</taxon>
        <taxon>Sedentaria</taxon>
        <taxon>Scolecida</taxon>
        <taxon>Capitellidae</taxon>
        <taxon>Capitella</taxon>
    </lineage>
</organism>
<reference evidence="3" key="1">
    <citation type="submission" date="2012-12" db="EMBL/GenBank/DDBJ databases">
        <authorList>
            <person name="Hellsten U."/>
            <person name="Grimwood J."/>
            <person name="Chapman J.A."/>
            <person name="Shapiro H."/>
            <person name="Aerts A."/>
            <person name="Otillar R.P."/>
            <person name="Terry A.Y."/>
            <person name="Boore J.L."/>
            <person name="Simakov O."/>
            <person name="Marletaz F."/>
            <person name="Cho S.-J."/>
            <person name="Edsinger-Gonzales E."/>
            <person name="Havlak P."/>
            <person name="Kuo D.-H."/>
            <person name="Larsson T."/>
            <person name="Lv J."/>
            <person name="Arendt D."/>
            <person name="Savage R."/>
            <person name="Osoegawa K."/>
            <person name="de Jong P."/>
            <person name="Lindberg D.R."/>
            <person name="Seaver E.C."/>
            <person name="Weisblat D.A."/>
            <person name="Putnam N.H."/>
            <person name="Grigoriev I.V."/>
            <person name="Rokhsar D.S."/>
        </authorList>
    </citation>
    <scope>NUCLEOTIDE SEQUENCE</scope>
    <source>
        <strain evidence="3">I ESC-2004</strain>
    </source>
</reference>
<dbReference type="AlphaFoldDB" id="R7TKN8"/>
<name>R7TKN8_CAPTE</name>
<reference evidence="2" key="3">
    <citation type="submission" date="2015-06" db="UniProtKB">
        <authorList>
            <consortium name="EnsemblMetazoa"/>
        </authorList>
    </citation>
    <scope>IDENTIFICATION</scope>
</reference>
<sequence>MEECITTCEREELLSFSTMRGNEAALLLLLTLLPIKSPTWFQSFSEFMDEKHANQAIWQEIKTEVQRMEAAGDMETNTGRMADVRIEHMRVCEGASCELKDAPSSCYAEIGESSFQRAPSVTSNNRIFEIICELRQEIEGVLKSLLTKEGSTITWLPPPADPSHFSTYDDWLARIKKLSKKVNFREVQICITNLRAYKHALMIQRYCSDRSCVQFLAEELQGLFRGPVSSKSCKTHLCTIYNDRCKELECAVVPRNSQLFEALKEKILQTNSDHPSHKIIVYCNSAIVGTVLKTLLEADPLISRLDPTTDKSCFRHLLVTNEKDRPSHDVIFCVEDL</sequence>
<proteinExistence type="predicted"/>
<dbReference type="HOGENOM" id="CLU_872232_0_0_1"/>
<dbReference type="EMBL" id="KB310391">
    <property type="protein sequence ID" value="ELT91675.1"/>
    <property type="molecule type" value="Genomic_DNA"/>
</dbReference>
<evidence type="ECO:0000313" key="3">
    <source>
        <dbReference type="Proteomes" id="UP000014760"/>
    </source>
</evidence>
<evidence type="ECO:0000313" key="1">
    <source>
        <dbReference type="EMBL" id="ELT91675.1"/>
    </source>
</evidence>
<gene>
    <name evidence="1" type="ORF">CAPTEDRAFT_185875</name>
</gene>
<dbReference type="InterPro" id="IPR027417">
    <property type="entry name" value="P-loop_NTPase"/>
</dbReference>
<reference evidence="1 3" key="2">
    <citation type="journal article" date="2013" name="Nature">
        <title>Insights into bilaterian evolution from three spiralian genomes.</title>
        <authorList>
            <person name="Simakov O."/>
            <person name="Marletaz F."/>
            <person name="Cho S.J."/>
            <person name="Edsinger-Gonzales E."/>
            <person name="Havlak P."/>
            <person name="Hellsten U."/>
            <person name="Kuo D.H."/>
            <person name="Larsson T."/>
            <person name="Lv J."/>
            <person name="Arendt D."/>
            <person name="Savage R."/>
            <person name="Osoegawa K."/>
            <person name="de Jong P."/>
            <person name="Grimwood J."/>
            <person name="Chapman J.A."/>
            <person name="Shapiro H."/>
            <person name="Aerts A."/>
            <person name="Otillar R.P."/>
            <person name="Terry A.Y."/>
            <person name="Boore J.L."/>
            <person name="Grigoriev I.V."/>
            <person name="Lindberg D.R."/>
            <person name="Seaver E.C."/>
            <person name="Weisblat D.A."/>
            <person name="Putnam N.H."/>
            <person name="Rokhsar D.S."/>
        </authorList>
    </citation>
    <scope>NUCLEOTIDE SEQUENCE</scope>
    <source>
        <strain evidence="1 3">I ESC-2004</strain>
    </source>
</reference>
<dbReference type="Gene3D" id="3.40.50.300">
    <property type="entry name" value="P-loop containing nucleotide triphosphate hydrolases"/>
    <property type="match status" value="1"/>
</dbReference>
<accession>R7TKN8</accession>
<dbReference type="EMBL" id="AMQN01002904">
    <property type="status" value="NOT_ANNOTATED_CDS"/>
    <property type="molecule type" value="Genomic_DNA"/>
</dbReference>
<evidence type="ECO:0000313" key="2">
    <source>
        <dbReference type="EnsemblMetazoa" id="CapteP185875"/>
    </source>
</evidence>
<dbReference type="Proteomes" id="UP000014760">
    <property type="component" value="Unassembled WGS sequence"/>
</dbReference>
<protein>
    <submittedName>
        <fullName evidence="1 2">Uncharacterized protein</fullName>
    </submittedName>
</protein>
<keyword evidence="3" id="KW-1185">Reference proteome</keyword>
<dbReference type="Gene3D" id="1.20.1320.30">
    <property type="match status" value="1"/>
</dbReference>
<dbReference type="EnsemblMetazoa" id="CapteT185875">
    <property type="protein sequence ID" value="CapteP185875"/>
    <property type="gene ID" value="CapteG185875"/>
</dbReference>